<feature type="domain" description="G" evidence="1">
    <location>
        <begin position="6"/>
        <end position="109"/>
    </location>
</feature>
<dbReference type="CDD" id="cd00882">
    <property type="entry name" value="Ras_like_GTPase"/>
    <property type="match status" value="1"/>
</dbReference>
<evidence type="ECO:0000313" key="3">
    <source>
        <dbReference type="Proteomes" id="UP000823405"/>
    </source>
</evidence>
<reference evidence="2" key="1">
    <citation type="journal article" date="2020" name="Fungal Divers.">
        <title>Resolving the Mortierellaceae phylogeny through synthesis of multi-gene phylogenetics and phylogenomics.</title>
        <authorList>
            <person name="Vandepol N."/>
            <person name="Liber J."/>
            <person name="Desiro A."/>
            <person name="Na H."/>
            <person name="Kennedy M."/>
            <person name="Barry K."/>
            <person name="Grigoriev I.V."/>
            <person name="Miller A.N."/>
            <person name="O'Donnell K."/>
            <person name="Stajich J.E."/>
            <person name="Bonito G."/>
        </authorList>
    </citation>
    <scope>NUCLEOTIDE SEQUENCE</scope>
    <source>
        <strain evidence="2">NVP60</strain>
    </source>
</reference>
<evidence type="ECO:0000313" key="2">
    <source>
        <dbReference type="EMBL" id="KAG0290159.1"/>
    </source>
</evidence>
<organism evidence="2 3">
    <name type="scientific">Linnemannia gamsii</name>
    <dbReference type="NCBI Taxonomy" id="64522"/>
    <lineage>
        <taxon>Eukaryota</taxon>
        <taxon>Fungi</taxon>
        <taxon>Fungi incertae sedis</taxon>
        <taxon>Mucoromycota</taxon>
        <taxon>Mortierellomycotina</taxon>
        <taxon>Mortierellomycetes</taxon>
        <taxon>Mortierellales</taxon>
        <taxon>Mortierellaceae</taxon>
        <taxon>Linnemannia</taxon>
    </lineage>
</organism>
<dbReference type="GO" id="GO:0005525">
    <property type="term" value="F:GTP binding"/>
    <property type="evidence" value="ECO:0007669"/>
    <property type="project" value="InterPro"/>
</dbReference>
<comment type="caution">
    <text evidence="2">The sequence shown here is derived from an EMBL/GenBank/DDBJ whole genome shotgun (WGS) entry which is preliminary data.</text>
</comment>
<gene>
    <name evidence="2" type="ORF">BGZ97_006259</name>
</gene>
<sequence length="243" mass="26867">MTQEQKILFVGNTGSGKSHLLNHLGGTFTSGVSENGEGVTRNYEMAPCPVFPNTKLVDTPGLIEETDERMRENAEQIVAALRTGGSFKVVLVMGDSSGRIDLYTTVLLKKLHDTLIDPSMKIGFIFNKTPQNVFDKIEGVAEGQIKRYNKYIGNRISSHLVLKLADGDAAETIELENSERLTKYIGNMEAHDLLPEKVKEGGMTTTTEELEWWQRWWNEVKDFFASGKVVGAVVTALGAITTI</sequence>
<name>A0A9P6QR40_9FUNG</name>
<dbReference type="Gene3D" id="3.40.50.300">
    <property type="entry name" value="P-loop containing nucleotide triphosphate hydrolases"/>
    <property type="match status" value="1"/>
</dbReference>
<dbReference type="OrthoDB" id="8954335at2759"/>
<feature type="non-terminal residue" evidence="2">
    <location>
        <position position="243"/>
    </location>
</feature>
<dbReference type="InterPro" id="IPR027417">
    <property type="entry name" value="P-loop_NTPase"/>
</dbReference>
<evidence type="ECO:0000259" key="1">
    <source>
        <dbReference type="Pfam" id="PF01926"/>
    </source>
</evidence>
<dbReference type="EMBL" id="JAAAIN010002780">
    <property type="protein sequence ID" value="KAG0290159.1"/>
    <property type="molecule type" value="Genomic_DNA"/>
</dbReference>
<dbReference type="SUPFAM" id="SSF52540">
    <property type="entry name" value="P-loop containing nucleoside triphosphate hydrolases"/>
    <property type="match status" value="1"/>
</dbReference>
<proteinExistence type="predicted"/>
<accession>A0A9P6QR40</accession>
<dbReference type="AlphaFoldDB" id="A0A9P6QR40"/>
<dbReference type="Pfam" id="PF01926">
    <property type="entry name" value="MMR_HSR1"/>
    <property type="match status" value="1"/>
</dbReference>
<dbReference type="Proteomes" id="UP000823405">
    <property type="component" value="Unassembled WGS sequence"/>
</dbReference>
<keyword evidence="3" id="KW-1185">Reference proteome</keyword>
<protein>
    <recommendedName>
        <fullName evidence="1">G domain-containing protein</fullName>
    </recommendedName>
</protein>
<dbReference type="InterPro" id="IPR006073">
    <property type="entry name" value="GTP-bd"/>
</dbReference>